<keyword evidence="3" id="KW-1185">Reference proteome</keyword>
<protein>
    <submittedName>
        <fullName evidence="2">DUF922 domain-containing Zn-dependent protease</fullName>
    </submittedName>
</protein>
<dbReference type="GO" id="GO:0008233">
    <property type="term" value="F:peptidase activity"/>
    <property type="evidence" value="ECO:0007669"/>
    <property type="project" value="UniProtKB-KW"/>
</dbReference>
<comment type="caution">
    <text evidence="2">The sequence shown here is derived from an EMBL/GenBank/DDBJ whole genome shotgun (WGS) entry which is preliminary data.</text>
</comment>
<gene>
    <name evidence="2" type="ORF">ACFO1V_05965</name>
</gene>
<evidence type="ECO:0000313" key="3">
    <source>
        <dbReference type="Proteomes" id="UP001596042"/>
    </source>
</evidence>
<keyword evidence="2" id="KW-0645">Protease</keyword>
<dbReference type="RefSeq" id="WP_374833469.1">
    <property type="nucleotide sequence ID" value="NZ_JBHEEZ010000025.1"/>
</dbReference>
<organism evidence="2 3">
    <name type="scientific">Daeguia caeni</name>
    <dbReference type="NCBI Taxonomy" id="439612"/>
    <lineage>
        <taxon>Bacteria</taxon>
        <taxon>Pseudomonadati</taxon>
        <taxon>Pseudomonadota</taxon>
        <taxon>Alphaproteobacteria</taxon>
        <taxon>Hyphomicrobiales</taxon>
        <taxon>Brucellaceae</taxon>
        <taxon>Daeguia</taxon>
    </lineage>
</organism>
<proteinExistence type="predicted"/>
<dbReference type="InterPro" id="IPR010321">
    <property type="entry name" value="DUF922"/>
</dbReference>
<dbReference type="Proteomes" id="UP001596042">
    <property type="component" value="Unassembled WGS sequence"/>
</dbReference>
<evidence type="ECO:0000313" key="2">
    <source>
        <dbReference type="EMBL" id="MFC4624772.1"/>
    </source>
</evidence>
<dbReference type="GO" id="GO:0006508">
    <property type="term" value="P:proteolysis"/>
    <property type="evidence" value="ECO:0007669"/>
    <property type="project" value="UniProtKB-KW"/>
</dbReference>
<evidence type="ECO:0000256" key="1">
    <source>
        <dbReference type="SAM" id="SignalP"/>
    </source>
</evidence>
<feature type="signal peptide" evidence="1">
    <location>
        <begin position="1"/>
        <end position="29"/>
    </location>
</feature>
<feature type="chain" id="PRO_5046006331" evidence="1">
    <location>
        <begin position="30"/>
        <end position="207"/>
    </location>
</feature>
<name>A0ABV9H3I1_9HYPH</name>
<keyword evidence="2" id="KW-0378">Hydrolase</keyword>
<dbReference type="EMBL" id="JBHSEL010000045">
    <property type="protein sequence ID" value="MFC4624772.1"/>
    <property type="molecule type" value="Genomic_DNA"/>
</dbReference>
<sequence length="207" mass="23573">MIRRSAWEFSLKACIAFLTVALAASPCLADWKASEETSFYSVSGTRPSDIYQSIGQRGPEIGKAKKRVIAHTRYVLRWDRKFDRSNGTCTIVSATPRLKITYTLPKPAQKLPPAVQKSWDIFIDGIRRHELVHGDHAKEMTQDIVRETVGLSIPNDPDCRKMKQELIRIIESHVDRQRIRGRDFDRAEMGPGGPIERLVLEFLNSAR</sequence>
<accession>A0ABV9H3I1</accession>
<dbReference type="PIRSF" id="PIRSF010521">
    <property type="entry name" value="DUF922_bac"/>
    <property type="match status" value="1"/>
</dbReference>
<keyword evidence="1" id="KW-0732">Signal</keyword>
<dbReference type="Pfam" id="PF06037">
    <property type="entry name" value="DUF922"/>
    <property type="match status" value="1"/>
</dbReference>
<reference evidence="3" key="1">
    <citation type="journal article" date="2019" name="Int. J. Syst. Evol. Microbiol.">
        <title>The Global Catalogue of Microorganisms (GCM) 10K type strain sequencing project: providing services to taxonomists for standard genome sequencing and annotation.</title>
        <authorList>
            <consortium name="The Broad Institute Genomics Platform"/>
            <consortium name="The Broad Institute Genome Sequencing Center for Infectious Disease"/>
            <person name="Wu L."/>
            <person name="Ma J."/>
        </authorList>
    </citation>
    <scope>NUCLEOTIDE SEQUENCE [LARGE SCALE GENOMIC DNA]</scope>
    <source>
        <strain evidence="3">CGMCC 1.15731</strain>
    </source>
</reference>